<name>A0A1I5F1K9_9RHOB</name>
<dbReference type="AlphaFoldDB" id="A0A1I5F1K9"/>
<proteinExistence type="predicted"/>
<evidence type="ECO:0000259" key="1">
    <source>
        <dbReference type="Pfam" id="PF13454"/>
    </source>
</evidence>
<dbReference type="EMBL" id="FOVP01000018">
    <property type="protein sequence ID" value="SFO17597.1"/>
    <property type="molecule type" value="Genomic_DNA"/>
</dbReference>
<protein>
    <submittedName>
        <fullName evidence="2">Uncharacterized NAD(P)/FAD-binding protein YdhS</fullName>
    </submittedName>
</protein>
<keyword evidence="3" id="KW-1185">Reference proteome</keyword>
<feature type="domain" description="FAD-dependent urate hydroxylase HpyO/Asp monooxygenase CreE-like FAD/NAD(P)-binding" evidence="1">
    <location>
        <begin position="11"/>
        <end position="164"/>
    </location>
</feature>
<sequence>MSETNRDLRIAIIGLGPRALGAIEALIVASRDTDVTLHIDGFDPLKWAGAGPNYSPEQTSNCLLNIPTREVGLQPAAALNLAIGDFEDWLGDPAEYDKFPTRAKLGAYLAERFTQVISRHAKGVLFTQKAERITELHSSDDGIFLRSEEERFGPYDEVLLTLGQPATKPDDQLARWIAHAAESGADVCAAYPDRKLLDRAQHWADRTVAIRGLGLSTMDVLRMLTIGRGGTFKDGRYIRSGQEPLRILPFSLNGQPPAPKPQTEKLDRTFDLNRAELDAFARALEAGTKQAPSDAVVTICDALVPPTFRILHAQNRKVTAEDIQAWLRLERADPGQQETRAPVDALRENIAIATGEAPPGIGYVIGQIWRKVQNALRRGFNPTAIDPDTAAAITGFDEGIKRYSYGPPVRSAQELLMLIEAKMVSLVAANYPDIEQTDDGWILIEGDTEVVASVIVDAVIPPANLEQLTEPLFRSLYQQGLVSTFSDGLGLRTEPDGRLIGPNGEPQKNLCLLGRMALGSVIAVDSIHDCFGASANRWAHQLLARQL</sequence>
<evidence type="ECO:0000313" key="3">
    <source>
        <dbReference type="Proteomes" id="UP000198599"/>
    </source>
</evidence>
<dbReference type="Pfam" id="PF13454">
    <property type="entry name" value="NAD_binding_9"/>
    <property type="match status" value="1"/>
</dbReference>
<evidence type="ECO:0000313" key="2">
    <source>
        <dbReference type="EMBL" id="SFO17597.1"/>
    </source>
</evidence>
<gene>
    <name evidence="2" type="ORF">SAMN04487859_1183</name>
</gene>
<dbReference type="PANTHER" id="PTHR40254">
    <property type="entry name" value="BLR0577 PROTEIN"/>
    <property type="match status" value="1"/>
</dbReference>
<dbReference type="InterPro" id="IPR038732">
    <property type="entry name" value="HpyO/CreE_NAD-binding"/>
</dbReference>
<dbReference type="Proteomes" id="UP000198599">
    <property type="component" value="Unassembled WGS sequence"/>
</dbReference>
<dbReference type="OrthoDB" id="6309046at2"/>
<dbReference type="InterPro" id="IPR052189">
    <property type="entry name" value="L-asp_N-monooxygenase_NS-form"/>
</dbReference>
<accession>A0A1I5F1K9</accession>
<reference evidence="3" key="1">
    <citation type="submission" date="2016-10" db="EMBL/GenBank/DDBJ databases">
        <authorList>
            <person name="Varghese N."/>
            <person name="Submissions S."/>
        </authorList>
    </citation>
    <scope>NUCLEOTIDE SEQUENCE [LARGE SCALE GENOMIC DNA]</scope>
    <source>
        <strain evidence="3">DSM 28463</strain>
    </source>
</reference>
<dbReference type="RefSeq" id="WP_092840825.1">
    <property type="nucleotide sequence ID" value="NZ_FOVP01000018.1"/>
</dbReference>
<dbReference type="STRING" id="1005928.SAMN04487859_1183"/>
<organism evidence="2 3">
    <name type="scientific">Roseovarius lutimaris</name>
    <dbReference type="NCBI Taxonomy" id="1005928"/>
    <lineage>
        <taxon>Bacteria</taxon>
        <taxon>Pseudomonadati</taxon>
        <taxon>Pseudomonadota</taxon>
        <taxon>Alphaproteobacteria</taxon>
        <taxon>Rhodobacterales</taxon>
        <taxon>Roseobacteraceae</taxon>
        <taxon>Roseovarius</taxon>
    </lineage>
</organism>
<dbReference type="PANTHER" id="PTHR40254:SF1">
    <property type="entry name" value="BLR0577 PROTEIN"/>
    <property type="match status" value="1"/>
</dbReference>